<feature type="non-terminal residue" evidence="2">
    <location>
        <position position="294"/>
    </location>
</feature>
<feature type="compositionally biased region" description="Basic and acidic residues" evidence="1">
    <location>
        <begin position="50"/>
        <end position="60"/>
    </location>
</feature>
<name>A0A9N9JCQ9_9GLOM</name>
<protein>
    <submittedName>
        <fullName evidence="2">18383_t:CDS:1</fullName>
    </submittedName>
</protein>
<organism evidence="2 3">
    <name type="scientific">Acaulospora morrowiae</name>
    <dbReference type="NCBI Taxonomy" id="94023"/>
    <lineage>
        <taxon>Eukaryota</taxon>
        <taxon>Fungi</taxon>
        <taxon>Fungi incertae sedis</taxon>
        <taxon>Mucoromycota</taxon>
        <taxon>Glomeromycotina</taxon>
        <taxon>Glomeromycetes</taxon>
        <taxon>Diversisporales</taxon>
        <taxon>Acaulosporaceae</taxon>
        <taxon>Acaulospora</taxon>
    </lineage>
</organism>
<dbReference type="AlphaFoldDB" id="A0A9N9JCQ9"/>
<reference evidence="2" key="1">
    <citation type="submission" date="2021-06" db="EMBL/GenBank/DDBJ databases">
        <authorList>
            <person name="Kallberg Y."/>
            <person name="Tangrot J."/>
            <person name="Rosling A."/>
        </authorList>
    </citation>
    <scope>NUCLEOTIDE SEQUENCE</scope>
    <source>
        <strain evidence="2">CL551</strain>
    </source>
</reference>
<proteinExistence type="predicted"/>
<feature type="compositionally biased region" description="Basic and acidic residues" evidence="1">
    <location>
        <begin position="7"/>
        <end position="27"/>
    </location>
</feature>
<evidence type="ECO:0000256" key="1">
    <source>
        <dbReference type="SAM" id="MobiDB-lite"/>
    </source>
</evidence>
<keyword evidence="3" id="KW-1185">Reference proteome</keyword>
<accession>A0A9N9JCQ9</accession>
<feature type="compositionally biased region" description="Basic and acidic residues" evidence="1">
    <location>
        <begin position="108"/>
        <end position="141"/>
    </location>
</feature>
<comment type="caution">
    <text evidence="2">The sequence shown here is derived from an EMBL/GenBank/DDBJ whole genome shotgun (WGS) entry which is preliminary data.</text>
</comment>
<dbReference type="EMBL" id="CAJVPV010045806">
    <property type="protein sequence ID" value="CAG8769828.1"/>
    <property type="molecule type" value="Genomic_DNA"/>
</dbReference>
<dbReference type="Proteomes" id="UP000789342">
    <property type="component" value="Unassembled WGS sequence"/>
</dbReference>
<gene>
    <name evidence="2" type="ORF">AMORRO_LOCUS16514</name>
</gene>
<evidence type="ECO:0000313" key="3">
    <source>
        <dbReference type="Proteomes" id="UP000789342"/>
    </source>
</evidence>
<evidence type="ECO:0000313" key="2">
    <source>
        <dbReference type="EMBL" id="CAG8769828.1"/>
    </source>
</evidence>
<sequence>EKKTKTKANEDKKEKAENKTRPEINTDAIRRLNMMLADNLNSEVTSKKRKAEEPAIEDKQSGSQVKDSGVSKVENKNQKHKKKKSESQHLSQSSNKNPEKTQNLDQPNSKDKNRKEKKDFKLTQSQEKDSSGSQEENKNAFDIDSTFEDEGTVGLGIFNKSLKRRNEQQVIESDSTKASKKQKKAASTQSEKQKTPTVETSSEEETNSAIEASSEKQKILDVGTSSEKVNGKKKKNDGNFEFSVTKIVKKIFKEGKHKEITLQQLEKKVIRKCFANPNNTLNLNELNQKFKENT</sequence>
<feature type="region of interest" description="Disordered" evidence="1">
    <location>
        <begin position="40"/>
        <end position="235"/>
    </location>
</feature>
<feature type="non-terminal residue" evidence="2">
    <location>
        <position position="1"/>
    </location>
</feature>
<feature type="region of interest" description="Disordered" evidence="1">
    <location>
        <begin position="1"/>
        <end position="27"/>
    </location>
</feature>